<protein>
    <recommendedName>
        <fullName evidence="1">Reverse transcriptase domain-containing protein</fullName>
    </recommendedName>
</protein>
<reference evidence="2 3" key="1">
    <citation type="journal article" date="2019" name="Sci. Rep.">
        <title>Orb-weaving spider Araneus ventricosus genome elucidates the spidroin gene catalogue.</title>
        <authorList>
            <person name="Kono N."/>
            <person name="Nakamura H."/>
            <person name="Ohtoshi R."/>
            <person name="Moran D.A.P."/>
            <person name="Shinohara A."/>
            <person name="Yoshida Y."/>
            <person name="Fujiwara M."/>
            <person name="Mori M."/>
            <person name="Tomita M."/>
            <person name="Arakawa K."/>
        </authorList>
    </citation>
    <scope>NUCLEOTIDE SEQUENCE [LARGE SCALE GENOMIC DNA]</scope>
</reference>
<gene>
    <name evidence="2" type="ORF">AVEN_274178_1</name>
</gene>
<dbReference type="PROSITE" id="PS50878">
    <property type="entry name" value="RT_POL"/>
    <property type="match status" value="1"/>
</dbReference>
<organism evidence="2 3">
    <name type="scientific">Araneus ventricosus</name>
    <name type="common">Orbweaver spider</name>
    <name type="synonym">Epeira ventricosa</name>
    <dbReference type="NCBI Taxonomy" id="182803"/>
    <lineage>
        <taxon>Eukaryota</taxon>
        <taxon>Metazoa</taxon>
        <taxon>Ecdysozoa</taxon>
        <taxon>Arthropoda</taxon>
        <taxon>Chelicerata</taxon>
        <taxon>Arachnida</taxon>
        <taxon>Araneae</taxon>
        <taxon>Araneomorphae</taxon>
        <taxon>Entelegynae</taxon>
        <taxon>Araneoidea</taxon>
        <taxon>Araneidae</taxon>
        <taxon>Araneus</taxon>
    </lineage>
</organism>
<dbReference type="OrthoDB" id="10014409at2759"/>
<dbReference type="InterPro" id="IPR000477">
    <property type="entry name" value="RT_dom"/>
</dbReference>
<proteinExistence type="predicted"/>
<evidence type="ECO:0000259" key="1">
    <source>
        <dbReference type="PROSITE" id="PS50878"/>
    </source>
</evidence>
<dbReference type="AlphaFoldDB" id="A0A4Y2JRI3"/>
<accession>A0A4Y2JRI3</accession>
<keyword evidence="3" id="KW-1185">Reference proteome</keyword>
<feature type="domain" description="Reverse transcriptase" evidence="1">
    <location>
        <begin position="1"/>
        <end position="117"/>
    </location>
</feature>
<evidence type="ECO:0000313" key="3">
    <source>
        <dbReference type="Proteomes" id="UP000499080"/>
    </source>
</evidence>
<name>A0A4Y2JRI3_ARAVE</name>
<evidence type="ECO:0000313" key="2">
    <source>
        <dbReference type="EMBL" id="GBM92574.1"/>
    </source>
</evidence>
<dbReference type="Pfam" id="PF00078">
    <property type="entry name" value="RVT_1"/>
    <property type="match status" value="1"/>
</dbReference>
<sequence>MTSQSNARRNVLLFARFRNLSQGISHGSVVDPTLWNIYVNRVLEINSERVCLQAFADDLALVTAGSVRKELEINTNEVLELIHLTLVELKLELSVGKCQGLAFRSLVRHQKRKGQNIFKRKLIFKINATPTGGRLATTDDSGPIHGGSSAELVFEPSGPKAETLPLGHHGPLCLSEGLRPNSPVRILPPTEG</sequence>
<comment type="caution">
    <text evidence="2">The sequence shown here is derived from an EMBL/GenBank/DDBJ whole genome shotgun (WGS) entry which is preliminary data.</text>
</comment>
<dbReference type="Proteomes" id="UP000499080">
    <property type="component" value="Unassembled WGS sequence"/>
</dbReference>
<dbReference type="EMBL" id="BGPR01111611">
    <property type="protein sequence ID" value="GBM92574.1"/>
    <property type="molecule type" value="Genomic_DNA"/>
</dbReference>